<evidence type="ECO:0000259" key="1">
    <source>
        <dbReference type="Pfam" id="PF13614"/>
    </source>
</evidence>
<evidence type="ECO:0000313" key="3">
    <source>
        <dbReference type="Proteomes" id="UP000226525"/>
    </source>
</evidence>
<gene>
    <name evidence="2" type="ORF">CMN54_14785</name>
</gene>
<organism evidence="2 3">
    <name type="scientific">SAR324 cluster bacterium</name>
    <dbReference type="NCBI Taxonomy" id="2024889"/>
    <lineage>
        <taxon>Bacteria</taxon>
        <taxon>Deltaproteobacteria</taxon>
        <taxon>SAR324 cluster</taxon>
    </lineage>
</organism>
<dbReference type="Pfam" id="PF13614">
    <property type="entry name" value="AAA_31"/>
    <property type="match status" value="1"/>
</dbReference>
<dbReference type="AlphaFoldDB" id="A0A2D6YNA1"/>
<proteinExistence type="predicted"/>
<sequence length="113" mass="11820">MRIATVGKGGSGKTTLAGTLARMLASRQEKILAIDGDPNPNLALTLGITREATGKINFIPHTVMKLEEDESGERVLKMALSQSELFQQYGAKAPDGIDLIVMGHPADGTAGSG</sequence>
<evidence type="ECO:0000313" key="2">
    <source>
        <dbReference type="EMBL" id="MAH64676.1"/>
    </source>
</evidence>
<dbReference type="PANTHER" id="PTHR13696:SF52">
    <property type="entry name" value="PARA FAMILY PROTEIN CT_582"/>
    <property type="match status" value="1"/>
</dbReference>
<dbReference type="SUPFAM" id="SSF52540">
    <property type="entry name" value="P-loop containing nucleoside triphosphate hydrolases"/>
    <property type="match status" value="1"/>
</dbReference>
<accession>A0A2D6YNA1</accession>
<name>A0A2D6YNA1_9DELT</name>
<dbReference type="InterPro" id="IPR027417">
    <property type="entry name" value="P-loop_NTPase"/>
</dbReference>
<dbReference type="Proteomes" id="UP000226525">
    <property type="component" value="Unassembled WGS sequence"/>
</dbReference>
<dbReference type="EMBL" id="NZEX01000179">
    <property type="protein sequence ID" value="MAH64676.1"/>
    <property type="molecule type" value="Genomic_DNA"/>
</dbReference>
<dbReference type="Gene3D" id="3.40.50.300">
    <property type="entry name" value="P-loop containing nucleotide triphosphate hydrolases"/>
    <property type="match status" value="1"/>
</dbReference>
<dbReference type="InterPro" id="IPR025669">
    <property type="entry name" value="AAA_dom"/>
</dbReference>
<reference evidence="3" key="1">
    <citation type="submission" date="2017-09" db="EMBL/GenBank/DDBJ databases">
        <title>The Reconstruction of 2,631 Draft Metagenome-Assembled Genomes from the Global Oceans.</title>
        <authorList>
            <person name="Tully B.J."/>
            <person name="Graham E.D."/>
            <person name="Heidelberg J.F."/>
        </authorList>
    </citation>
    <scope>NUCLEOTIDE SEQUENCE [LARGE SCALE GENOMIC DNA]</scope>
</reference>
<dbReference type="PANTHER" id="PTHR13696">
    <property type="entry name" value="P-LOOP CONTAINING NUCLEOSIDE TRIPHOSPHATE HYDROLASE"/>
    <property type="match status" value="1"/>
</dbReference>
<comment type="caution">
    <text evidence="2">The sequence shown here is derived from an EMBL/GenBank/DDBJ whole genome shotgun (WGS) entry which is preliminary data.</text>
</comment>
<feature type="domain" description="AAA" evidence="1">
    <location>
        <begin position="8"/>
        <end position="73"/>
    </location>
</feature>
<dbReference type="InterPro" id="IPR050678">
    <property type="entry name" value="DNA_Partitioning_ATPase"/>
</dbReference>
<protein>
    <recommendedName>
        <fullName evidence="1">AAA domain-containing protein</fullName>
    </recommendedName>
</protein>